<organism evidence="1 2">
    <name type="scientific">Mycobacterium phage BodEinwohner17</name>
    <dbReference type="NCBI Taxonomy" id="2708630"/>
    <lineage>
        <taxon>Viruses</taxon>
        <taxon>Duplodnaviria</taxon>
        <taxon>Heunggongvirae</taxon>
        <taxon>Uroviricota</taxon>
        <taxon>Caudoviricetes</taxon>
        <taxon>Gracegardnervirinae</taxon>
        <taxon>Cheoctovirus</taxon>
        <taxon>Cheoctovirus bodeinwohner17</taxon>
    </lineage>
</organism>
<evidence type="ECO:0000313" key="1">
    <source>
        <dbReference type="EMBL" id="QIG61446.1"/>
    </source>
</evidence>
<reference evidence="1 2" key="1">
    <citation type="submission" date="2020-01" db="EMBL/GenBank/DDBJ databases">
        <authorList>
            <person name="Anders K.R."/>
            <person name="Asai D.J."/>
            <person name="Barmoy M.A."/>
            <person name="Bates T.C."/>
            <person name="Biederman W.H."/>
            <person name="Breakwell D.P."/>
            <person name="Bullock S.K."/>
            <person name="Butela K.A."/>
            <person name="Chan K."/>
            <person name="Chaudhary S."/>
            <person name="Chien P."/>
            <person name="Church J.C."/>
            <person name="Clifton K.B."/>
            <person name="Crane A.E."/>
            <person name="Cresawn S.G."/>
            <person name="Davila-Aguer C."/>
            <person name="Elwess N.L."/>
            <person name="Gallagher C.J."/>
            <person name="GarciaCostas A."/>
            <person name="Garlena R.A."/>
            <person name="Gibb B.P."/>
            <person name="Gleichsner A.M."/>
            <person name="Grasis J.A."/>
            <person name="Gusky S.B."/>
            <person name="Heller D.M."/>
            <person name="Heninger S.G."/>
            <person name="Holloway J.R."/>
            <person name="Jacobs-Sera D."/>
            <person name="Joshi G.S."/>
            <person name="Kanther M.L."/>
            <person name="Labonte J.M."/>
            <person name="Landry C.A."/>
            <person name="Lavallee-Adam M."/>
            <person name="Lee L."/>
            <person name="MacLea K.S."/>
            <person name="Mahmoudian-Geller M."/>
            <person name="Markov S.A."/>
            <person name="Maughan J.A."/>
            <person name="Molloy S.D."/>
            <person name="Nance H.A."/>
            <person name="Ndolo T.M."/>
            <person name="Pfeifer S.P."/>
            <person name="Phillis R.W."/>
            <person name="Pope W.H."/>
            <person name="Rivera-Figueroa F.J."/>
            <person name="Rocheleau J.M."/>
            <person name="Rudner A.D."/>
            <person name="Russell D.A."/>
            <person name="Sivanathan V."/>
            <person name="Starkey K.D."/>
            <person name="Sunnen C.N."/>
            <person name="Sweet T.S."/>
            <person name="Teschke C.M."/>
            <person name="Vazquez-Montes A."/>
            <person name="Walker J.R."/>
            <person name="White G.J."/>
            <person name="Williams D.C."/>
            <person name="Wisner E.M."/>
            <person name="Hatfull G.F."/>
        </authorList>
    </citation>
    <scope>NUCLEOTIDE SEQUENCE [LARGE SCALE GENOMIC DNA]</scope>
</reference>
<dbReference type="RefSeq" id="YP_009954947.1">
    <property type="nucleotide sequence ID" value="NC_051637.1"/>
</dbReference>
<accession>A0A6G6XSL9</accession>
<name>A0A6G6XSL9_9CAUD</name>
<dbReference type="GeneID" id="60326445"/>
<keyword evidence="2" id="KW-1185">Reference proteome</keyword>
<evidence type="ECO:0000313" key="2">
    <source>
        <dbReference type="Proteomes" id="UP000503236"/>
    </source>
</evidence>
<sequence>MSTELQRYVASLDVSA</sequence>
<dbReference type="EMBL" id="MN945900">
    <property type="protein sequence ID" value="QIG61446.1"/>
    <property type="molecule type" value="Genomic_DNA"/>
</dbReference>
<gene>
    <name evidence="1" type="primary">51</name>
    <name evidence="1" type="ORF">SEA_BODEINWOHNER17_51</name>
</gene>
<dbReference type="KEGG" id="vg:60326445"/>
<proteinExistence type="predicted"/>
<dbReference type="Proteomes" id="UP000503236">
    <property type="component" value="Segment"/>
</dbReference>
<protein>
    <submittedName>
        <fullName evidence="1">Uncharacterized protein</fullName>
    </submittedName>
</protein>